<feature type="compositionally biased region" description="Basic residues" evidence="7">
    <location>
        <begin position="44"/>
        <end position="55"/>
    </location>
</feature>
<dbReference type="InterPro" id="IPR001055">
    <property type="entry name" value="Adrenodoxin-like"/>
</dbReference>
<dbReference type="GO" id="GO:0009055">
    <property type="term" value="F:electron transfer activity"/>
    <property type="evidence" value="ECO:0007669"/>
    <property type="project" value="TreeGrafter"/>
</dbReference>
<dbReference type="PANTHER" id="PTHR23426:SF65">
    <property type="entry name" value="FERREDOXIN-2, MITOCHONDRIAL"/>
    <property type="match status" value="1"/>
</dbReference>
<dbReference type="GO" id="GO:0051537">
    <property type="term" value="F:2 iron, 2 sulfur cluster binding"/>
    <property type="evidence" value="ECO:0007669"/>
    <property type="project" value="UniProtKB-KW"/>
</dbReference>
<gene>
    <name evidence="9" type="ORF">PCAL00307_LOCUS18372</name>
    <name evidence="10" type="ORF">PECAL_3P12850</name>
</gene>
<evidence type="ECO:0000313" key="10">
    <source>
        <dbReference type="EMBL" id="CAH0371349.1"/>
    </source>
</evidence>
<evidence type="ECO:0000256" key="6">
    <source>
        <dbReference type="ARBA" id="ARBA00034078"/>
    </source>
</evidence>
<comment type="cofactor">
    <cofactor evidence="6">
        <name>[2Fe-2S] cluster</name>
        <dbReference type="ChEBI" id="CHEBI:190135"/>
    </cofactor>
</comment>
<dbReference type="InterPro" id="IPR001041">
    <property type="entry name" value="2Fe-2S_ferredoxin-type"/>
</dbReference>
<evidence type="ECO:0000313" key="9">
    <source>
        <dbReference type="EMBL" id="CAE0702925.1"/>
    </source>
</evidence>
<name>A0A7S4A444_9STRA</name>
<feature type="region of interest" description="Disordered" evidence="7">
    <location>
        <begin position="44"/>
        <end position="63"/>
    </location>
</feature>
<proteinExistence type="inferred from homology"/>
<dbReference type="SUPFAM" id="SSF54292">
    <property type="entry name" value="2Fe-2S ferredoxin-like"/>
    <property type="match status" value="1"/>
</dbReference>
<organism evidence="9">
    <name type="scientific">Pelagomonas calceolata</name>
    <dbReference type="NCBI Taxonomy" id="35677"/>
    <lineage>
        <taxon>Eukaryota</taxon>
        <taxon>Sar</taxon>
        <taxon>Stramenopiles</taxon>
        <taxon>Ochrophyta</taxon>
        <taxon>Pelagophyceae</taxon>
        <taxon>Pelagomonadales</taxon>
        <taxon>Pelagomonadaceae</taxon>
        <taxon>Pelagomonas</taxon>
    </lineage>
</organism>
<evidence type="ECO:0000259" key="8">
    <source>
        <dbReference type="PROSITE" id="PS51085"/>
    </source>
</evidence>
<protein>
    <recommendedName>
        <fullName evidence="8">2Fe-2S ferredoxin-type domain-containing protein</fullName>
    </recommendedName>
</protein>
<dbReference type="InterPro" id="IPR012675">
    <property type="entry name" value="Beta-grasp_dom_sf"/>
</dbReference>
<dbReference type="EMBL" id="HBIW01021308">
    <property type="protein sequence ID" value="CAE0702925.1"/>
    <property type="molecule type" value="Transcribed_RNA"/>
</dbReference>
<dbReference type="OrthoDB" id="268593at2759"/>
<dbReference type="CDD" id="cd00207">
    <property type="entry name" value="fer2"/>
    <property type="match status" value="1"/>
</dbReference>
<dbReference type="PROSITE" id="PS51085">
    <property type="entry name" value="2FE2S_FER_2"/>
    <property type="match status" value="1"/>
</dbReference>
<dbReference type="Pfam" id="PF00111">
    <property type="entry name" value="Fer2"/>
    <property type="match status" value="1"/>
</dbReference>
<evidence type="ECO:0000256" key="2">
    <source>
        <dbReference type="ARBA" id="ARBA00022714"/>
    </source>
</evidence>
<keyword evidence="5" id="KW-0411">Iron-sulfur</keyword>
<dbReference type="InterPro" id="IPR036010">
    <property type="entry name" value="2Fe-2S_ferredoxin-like_sf"/>
</dbReference>
<keyword evidence="3" id="KW-0479">Metal-binding</keyword>
<evidence type="ECO:0000256" key="1">
    <source>
        <dbReference type="ARBA" id="ARBA00010914"/>
    </source>
</evidence>
<feature type="region of interest" description="Disordered" evidence="7">
    <location>
        <begin position="1"/>
        <end position="20"/>
    </location>
</feature>
<evidence type="ECO:0000256" key="4">
    <source>
        <dbReference type="ARBA" id="ARBA00023004"/>
    </source>
</evidence>
<reference evidence="9" key="1">
    <citation type="submission" date="2021-01" db="EMBL/GenBank/DDBJ databases">
        <authorList>
            <person name="Corre E."/>
            <person name="Pelletier E."/>
            <person name="Niang G."/>
            <person name="Scheremetjew M."/>
            <person name="Finn R."/>
            <person name="Kale V."/>
            <person name="Holt S."/>
            <person name="Cochrane G."/>
            <person name="Meng A."/>
            <person name="Brown T."/>
            <person name="Cohen L."/>
        </authorList>
    </citation>
    <scope>NUCLEOTIDE SEQUENCE</scope>
    <source>
        <strain evidence="9">CCMP1756</strain>
    </source>
</reference>
<sequence length="184" mass="20661">MRRTARHLGRAVSLKGRARPPAQIRAASALSAYAHDRRRTATLTVRRRDHSHSHGHVPEGDPDYEVTFRIRKTGETKTVPAYEGDNLLRLAQRHDIPLEGACEGVTACSTCHVVLTDDFFDQLEDDGDHADDREEDMLDQAFGLEPTSRLGCQLRVDARFDGQVVELPEATRNFYVDGHVPQPH</sequence>
<dbReference type="Proteomes" id="UP000789595">
    <property type="component" value="Unassembled WGS sequence"/>
</dbReference>
<reference evidence="10" key="2">
    <citation type="submission" date="2021-11" db="EMBL/GenBank/DDBJ databases">
        <authorList>
            <consortium name="Genoscope - CEA"/>
            <person name="William W."/>
        </authorList>
    </citation>
    <scope>NUCLEOTIDE SEQUENCE</scope>
</reference>
<dbReference type="AlphaFoldDB" id="A0A7S4A444"/>
<keyword evidence="11" id="KW-1185">Reference proteome</keyword>
<evidence type="ECO:0000313" key="11">
    <source>
        <dbReference type="Proteomes" id="UP000789595"/>
    </source>
</evidence>
<keyword evidence="2" id="KW-0001">2Fe-2S</keyword>
<dbReference type="EMBL" id="CAKKNE010000003">
    <property type="protein sequence ID" value="CAH0371349.1"/>
    <property type="molecule type" value="Genomic_DNA"/>
</dbReference>
<evidence type="ECO:0000256" key="3">
    <source>
        <dbReference type="ARBA" id="ARBA00022723"/>
    </source>
</evidence>
<keyword evidence="4" id="KW-0408">Iron</keyword>
<feature type="domain" description="2Fe-2S ferredoxin-type" evidence="8">
    <location>
        <begin position="64"/>
        <end position="171"/>
    </location>
</feature>
<evidence type="ECO:0000256" key="7">
    <source>
        <dbReference type="SAM" id="MobiDB-lite"/>
    </source>
</evidence>
<dbReference type="GO" id="GO:0046872">
    <property type="term" value="F:metal ion binding"/>
    <property type="evidence" value="ECO:0007669"/>
    <property type="project" value="UniProtKB-KW"/>
</dbReference>
<dbReference type="Gene3D" id="3.10.20.30">
    <property type="match status" value="1"/>
</dbReference>
<comment type="similarity">
    <text evidence="1">Belongs to the adrenodoxin/putidaredoxin family.</text>
</comment>
<evidence type="ECO:0000256" key="5">
    <source>
        <dbReference type="ARBA" id="ARBA00023014"/>
    </source>
</evidence>
<dbReference type="GO" id="GO:0140647">
    <property type="term" value="P:P450-containing electron transport chain"/>
    <property type="evidence" value="ECO:0007669"/>
    <property type="project" value="InterPro"/>
</dbReference>
<accession>A0A7S4A444</accession>
<dbReference type="PANTHER" id="PTHR23426">
    <property type="entry name" value="FERREDOXIN/ADRENODOXIN"/>
    <property type="match status" value="1"/>
</dbReference>